<accession>A0A3G6J840</accession>
<dbReference type="Pfam" id="PF04294">
    <property type="entry name" value="VanW"/>
    <property type="match status" value="1"/>
</dbReference>
<dbReference type="AlphaFoldDB" id="A0A3G6J840"/>
<evidence type="ECO:0000259" key="1">
    <source>
        <dbReference type="Pfam" id="PF12229"/>
    </source>
</evidence>
<dbReference type="InterPro" id="IPR022029">
    <property type="entry name" value="YoaR-like_PG-bd"/>
</dbReference>
<dbReference type="InterPro" id="IPR052913">
    <property type="entry name" value="Glycopeptide_resist_protein"/>
</dbReference>
<evidence type="ECO:0000313" key="2">
    <source>
        <dbReference type="EMBL" id="AZA14227.1"/>
    </source>
</evidence>
<dbReference type="Proteomes" id="UP000269019">
    <property type="component" value="Chromosome"/>
</dbReference>
<dbReference type="Pfam" id="PF12229">
    <property type="entry name" value="PG_binding_4"/>
    <property type="match status" value="1"/>
</dbReference>
<sequence length="559" mass="58819">MKTATKWAVAVGGIALAGAIAYGADTAYMHDRIPRGVTVADIAIGGKTQEEAAALLAEELAATSTSPVTVVAGDATTTVQPQQAGLSVDLPATLAAAGEPTYNPFTRLTGLFRTHEVGVVSQVDDTKLNPVLDGVVHELHRDPIDGALWIADGSVHTTDAVDGQDVDRDDVRQQLSTFWLSGEPVTVTPTPIAPAITDDAVDRLRGEAEAAVSAPIVITGRDEVEATLPVADVGRWLTFPNEDGTLVRHFDRDGAVEYLRNQLLSTERPMRNAQIAVTGSGIDVTPSVDGVSIDWAAISDTLEQRVLTPAAKANDETAKTFAAHYTDIPATYTTEQAQQATFDQQISSFTTSGFSGPSGTNIARVAQMVDGAVVVPGETFSLNGYTGPRGVAQGFVESGIILNGHADKAVGGGISQFATTLYNAAYFAGMQDVTHTPHSYYISRYPAGREATVFEGAIDLQFKNTSPYPVLIRTNFGGGAITVSMYGVKTVEVQSANGGRWNYTSPQPLQVPGANCIPSGGAQGFTTSDTRTIRDLSGAVISQETTTTVYDPQPIVRCG</sequence>
<proteinExistence type="predicted"/>
<evidence type="ECO:0000313" key="3">
    <source>
        <dbReference type="Proteomes" id="UP000269019"/>
    </source>
</evidence>
<keyword evidence="3" id="KW-1185">Reference proteome</keyword>
<feature type="domain" description="YoaR-like putative peptidoglycan binding" evidence="1">
    <location>
        <begin position="243"/>
        <end position="306"/>
    </location>
</feature>
<dbReference type="PANTHER" id="PTHR35788">
    <property type="entry name" value="EXPORTED PROTEIN-RELATED"/>
    <property type="match status" value="1"/>
</dbReference>
<name>A0A3G6J840_9CORY</name>
<dbReference type="EMBL" id="CP033896">
    <property type="protein sequence ID" value="AZA14227.1"/>
    <property type="molecule type" value="Genomic_DNA"/>
</dbReference>
<protein>
    <submittedName>
        <fullName evidence="2">VanW like protein</fullName>
    </submittedName>
</protein>
<dbReference type="PANTHER" id="PTHR35788:SF1">
    <property type="entry name" value="EXPORTED PROTEIN"/>
    <property type="match status" value="1"/>
</dbReference>
<dbReference type="InterPro" id="IPR007391">
    <property type="entry name" value="Vancomycin_resist_VanW"/>
</dbReference>
<reference evidence="2 3" key="1">
    <citation type="submission" date="2018-11" db="EMBL/GenBank/DDBJ databases">
        <authorList>
            <person name="Kleinhagauer T."/>
            <person name="Glaeser S.P."/>
            <person name="Spergser J."/>
            <person name="Ruckert C."/>
            <person name="Kaempfer P."/>
            <person name="Busse H.-J."/>
        </authorList>
    </citation>
    <scope>NUCLEOTIDE SEQUENCE [LARGE SCALE GENOMIC DNA]</scope>
    <source>
        <strain evidence="2 3">200CH</strain>
    </source>
</reference>
<dbReference type="KEGG" id="ccho:CCHOA_09220"/>
<organism evidence="2 3">
    <name type="scientific">Corynebacterium choanae</name>
    <dbReference type="NCBI Taxonomy" id="1862358"/>
    <lineage>
        <taxon>Bacteria</taxon>
        <taxon>Bacillati</taxon>
        <taxon>Actinomycetota</taxon>
        <taxon>Actinomycetes</taxon>
        <taxon>Mycobacteriales</taxon>
        <taxon>Corynebacteriaceae</taxon>
        <taxon>Corynebacterium</taxon>
    </lineage>
</organism>
<gene>
    <name evidence="2" type="ORF">CCHOA_09220</name>
</gene>